<feature type="domain" description="TonB-dependent receptor plug" evidence="12">
    <location>
        <begin position="117"/>
        <end position="250"/>
    </location>
</feature>
<evidence type="ECO:0000313" key="14">
    <source>
        <dbReference type="Proteomes" id="UP000192678"/>
    </source>
</evidence>
<dbReference type="SUPFAM" id="SSF56935">
    <property type="entry name" value="Porins"/>
    <property type="match status" value="1"/>
</dbReference>
<evidence type="ECO:0000259" key="11">
    <source>
        <dbReference type="Pfam" id="PF00593"/>
    </source>
</evidence>
<dbReference type="Pfam" id="PF00593">
    <property type="entry name" value="TonB_dep_Rec_b-barrel"/>
    <property type="match status" value="1"/>
</dbReference>
<organism evidence="13 14">
    <name type="scientific">Pedobacter nyackensis</name>
    <dbReference type="NCBI Taxonomy" id="475255"/>
    <lineage>
        <taxon>Bacteria</taxon>
        <taxon>Pseudomonadati</taxon>
        <taxon>Bacteroidota</taxon>
        <taxon>Sphingobacteriia</taxon>
        <taxon>Sphingobacteriales</taxon>
        <taxon>Sphingobacteriaceae</taxon>
        <taxon>Pedobacter</taxon>
    </lineage>
</organism>
<evidence type="ECO:0000256" key="6">
    <source>
        <dbReference type="ARBA" id="ARBA00023136"/>
    </source>
</evidence>
<dbReference type="InterPro" id="IPR023996">
    <property type="entry name" value="TonB-dep_OMP_SusC/RagA"/>
</dbReference>
<dbReference type="InterPro" id="IPR039426">
    <property type="entry name" value="TonB-dep_rcpt-like"/>
</dbReference>
<dbReference type="AlphaFoldDB" id="A0A1W2BLX9"/>
<protein>
    <submittedName>
        <fullName evidence="13">TonB-linked outer membrane protein, SusC/RagA family</fullName>
    </submittedName>
</protein>
<dbReference type="GO" id="GO:0009279">
    <property type="term" value="C:cell outer membrane"/>
    <property type="evidence" value="ECO:0007669"/>
    <property type="project" value="UniProtKB-SubCell"/>
</dbReference>
<dbReference type="InterPro" id="IPR008969">
    <property type="entry name" value="CarboxyPept-like_regulatory"/>
</dbReference>
<dbReference type="RefSeq" id="WP_084288573.1">
    <property type="nucleotide sequence ID" value="NZ_FWYB01000002.1"/>
</dbReference>
<keyword evidence="4 8" id="KW-0812">Transmembrane</keyword>
<evidence type="ECO:0000259" key="12">
    <source>
        <dbReference type="Pfam" id="PF07715"/>
    </source>
</evidence>
<dbReference type="STRING" id="475255.SAMN04488101_102600"/>
<accession>A0A1W2BLX9</accession>
<keyword evidence="14" id="KW-1185">Reference proteome</keyword>
<dbReference type="EMBL" id="FWYB01000002">
    <property type="protein sequence ID" value="SMC73826.1"/>
    <property type="molecule type" value="Genomic_DNA"/>
</dbReference>
<dbReference type="InterPro" id="IPR000531">
    <property type="entry name" value="Beta-barrel_TonB"/>
</dbReference>
<dbReference type="NCBIfam" id="TIGR04056">
    <property type="entry name" value="OMP_RagA_SusC"/>
    <property type="match status" value="1"/>
</dbReference>
<evidence type="ECO:0000256" key="5">
    <source>
        <dbReference type="ARBA" id="ARBA00023077"/>
    </source>
</evidence>
<evidence type="ECO:0000256" key="2">
    <source>
        <dbReference type="ARBA" id="ARBA00022448"/>
    </source>
</evidence>
<keyword evidence="10" id="KW-0732">Signal</keyword>
<dbReference type="SUPFAM" id="SSF49464">
    <property type="entry name" value="Carboxypeptidase regulatory domain-like"/>
    <property type="match status" value="1"/>
</dbReference>
<comment type="subcellular location">
    <subcellularLocation>
        <location evidence="1 8">Cell outer membrane</location>
        <topology evidence="1 8">Multi-pass membrane protein</topology>
    </subcellularLocation>
</comment>
<keyword evidence="3 8" id="KW-1134">Transmembrane beta strand</keyword>
<dbReference type="Pfam" id="PF13715">
    <property type="entry name" value="CarbopepD_reg_2"/>
    <property type="match status" value="1"/>
</dbReference>
<evidence type="ECO:0000256" key="3">
    <source>
        <dbReference type="ARBA" id="ARBA00022452"/>
    </source>
</evidence>
<keyword evidence="5 9" id="KW-0798">TonB box</keyword>
<feature type="chain" id="PRO_5012416014" evidence="10">
    <location>
        <begin position="21"/>
        <end position="1053"/>
    </location>
</feature>
<dbReference type="InterPro" id="IPR036942">
    <property type="entry name" value="Beta-barrel_TonB_sf"/>
</dbReference>
<proteinExistence type="inferred from homology"/>
<evidence type="ECO:0000256" key="8">
    <source>
        <dbReference type="PROSITE-ProRule" id="PRU01360"/>
    </source>
</evidence>
<dbReference type="Proteomes" id="UP000192678">
    <property type="component" value="Unassembled WGS sequence"/>
</dbReference>
<dbReference type="OrthoDB" id="9768177at2"/>
<evidence type="ECO:0000256" key="1">
    <source>
        <dbReference type="ARBA" id="ARBA00004571"/>
    </source>
</evidence>
<dbReference type="InterPro" id="IPR037066">
    <property type="entry name" value="Plug_dom_sf"/>
</dbReference>
<dbReference type="Gene3D" id="2.40.170.20">
    <property type="entry name" value="TonB-dependent receptor, beta-barrel domain"/>
    <property type="match status" value="1"/>
</dbReference>
<evidence type="ECO:0000313" key="13">
    <source>
        <dbReference type="EMBL" id="SMC73826.1"/>
    </source>
</evidence>
<feature type="signal peptide" evidence="10">
    <location>
        <begin position="1"/>
        <end position="20"/>
    </location>
</feature>
<evidence type="ECO:0000256" key="9">
    <source>
        <dbReference type="RuleBase" id="RU003357"/>
    </source>
</evidence>
<dbReference type="InterPro" id="IPR012910">
    <property type="entry name" value="Plug_dom"/>
</dbReference>
<dbReference type="Gene3D" id="2.60.40.1120">
    <property type="entry name" value="Carboxypeptidase-like, regulatory domain"/>
    <property type="match status" value="1"/>
</dbReference>
<dbReference type="PROSITE" id="PS52016">
    <property type="entry name" value="TONB_DEPENDENT_REC_3"/>
    <property type="match status" value="1"/>
</dbReference>
<evidence type="ECO:0000256" key="10">
    <source>
        <dbReference type="SAM" id="SignalP"/>
    </source>
</evidence>
<reference evidence="13 14" key="1">
    <citation type="submission" date="2017-04" db="EMBL/GenBank/DDBJ databases">
        <authorList>
            <person name="Afonso C.L."/>
            <person name="Miller P.J."/>
            <person name="Scott M.A."/>
            <person name="Spackman E."/>
            <person name="Goraichik I."/>
            <person name="Dimitrov K.M."/>
            <person name="Suarez D.L."/>
            <person name="Swayne D.E."/>
        </authorList>
    </citation>
    <scope>NUCLEOTIDE SEQUENCE [LARGE SCALE GENOMIC DNA]</scope>
    <source>
        <strain evidence="13 14">DSM 19625</strain>
    </source>
</reference>
<gene>
    <name evidence="13" type="ORF">SAMN04488101_102600</name>
</gene>
<dbReference type="NCBIfam" id="TIGR04057">
    <property type="entry name" value="SusC_RagA_signa"/>
    <property type="match status" value="1"/>
</dbReference>
<evidence type="ECO:0000256" key="4">
    <source>
        <dbReference type="ARBA" id="ARBA00022692"/>
    </source>
</evidence>
<keyword evidence="6 8" id="KW-0472">Membrane</keyword>
<sequence>MKKLLQSLFILVFIAGAAMAQDRTITGTVTGKEDGLPLPGVSVKIVGTQNGTSTDANGKYALKIASGQASIEVSSIGYLTQIVSIGSSNVLNVALATDARQLGEVVVTAMGITRTAKSLGYAVTTIKGDELTKARETNVINSLAGKVSGVRVTSQSGTVGGSSKIIIRGASSFNSTGTSNQPIFVIDGLPVDNSSQQINTITTSSVPQGSAGSDYGNRAGDLNSDDIESITVLKGASATALYGARAKNGAIVITTKKGKKGQASVSFNSSTRFDNVLKLPEFQNEYAQGVQGAYNSANPTQNSPSVNGWGPKISEVQDRTYTDYLGRNITLQAYPDNVKDFYETGKTYINSVSFEGGGDSGDYRFGFTNTTQDGIVPNEKLRKNSLSLNSGRNIFKGLDIRTSANYTRTAADGRPVQSSNNPSVLQSIVFGLPRTIDVNLLRDNYVDPVTKQQIALTPTRTGNNPFWVVNNNNFSNVVDRFFGNAIVTYKPLEWLTISNNLGTDFYNEYRKGVTRQGTIGSLTGDFYAANIYNRIINNDLIVTAEQKLTSDLDLKVIAGYNVFESFYRRDLTDAQQLTIDELYNYSNAGSVVTTNTSNKRRIQGVYGDIGLSYKDFLFLNVTGRNDWSSTLPVQNQSYFYPSVSSSFVFSEVLPKTSWFNYGKLRASYANVGSDTEPYQGAFTYSPISAAFAQYGYGSTFPFNGVLAFSSPSAIPNLNLKPQNQASFEIGTELRFLNSRVNLDVTYYNTNTSDQIVSLPLPQSTGYSTALRNAGSVKNHGVEVTLGLVPVKVSDFTWNMDINFSKNVQTVELPKELTSYSLASGWSGLSIKAESGKSFGIYGVAWLRDDAGNIVIDAANGLRKTASDKRLGNMSPDWLGGINNTFSYKGASLSFLVDMRKGGVIFSNSVSTLRTNGLAKETLLNRGNIFIDKGVVASGATFIPNTIPVTSMQEYWAQYSTTNTEANIFDASYVKLREVRLSYLLPSKLFKGGAKFIKAAEIGLEGRNLWIIHDNVPHIDPEANFFGTESVAEGVEFNSIPSTRTLGFNIRLKI</sequence>
<keyword evidence="7 8" id="KW-0998">Cell outer membrane</keyword>
<evidence type="ECO:0000256" key="7">
    <source>
        <dbReference type="ARBA" id="ARBA00023237"/>
    </source>
</evidence>
<comment type="similarity">
    <text evidence="8 9">Belongs to the TonB-dependent receptor family.</text>
</comment>
<feature type="domain" description="TonB-dependent receptor-like beta-barrel" evidence="11">
    <location>
        <begin position="444"/>
        <end position="881"/>
    </location>
</feature>
<dbReference type="Gene3D" id="2.170.130.10">
    <property type="entry name" value="TonB-dependent receptor, plug domain"/>
    <property type="match status" value="1"/>
</dbReference>
<keyword evidence="2 8" id="KW-0813">Transport</keyword>
<dbReference type="InterPro" id="IPR023997">
    <property type="entry name" value="TonB-dep_OMP_SusC/RagA_CS"/>
</dbReference>
<dbReference type="Pfam" id="PF07715">
    <property type="entry name" value="Plug"/>
    <property type="match status" value="1"/>
</dbReference>
<name>A0A1W2BLX9_9SPHI</name>